<keyword evidence="2" id="KW-1185">Reference proteome</keyword>
<sequence>MTSAQSTLLTVGGSPTVFLPLPTPWPSGENCGANIYRYIATLDTYLAWDPVYGQHLATSATTCLLPQVTTWWLQPGSNLVYTALGPTFACPQAYSTVTTSQVESSMEEVYCCP</sequence>
<reference evidence="2" key="1">
    <citation type="journal article" date="2023" name="Mol. Phylogenet. Evol.">
        <title>Genome-scale phylogeny and comparative genomics of the fungal order Sordariales.</title>
        <authorList>
            <person name="Hensen N."/>
            <person name="Bonometti L."/>
            <person name="Westerberg I."/>
            <person name="Brannstrom I.O."/>
            <person name="Guillou S."/>
            <person name="Cros-Aarteil S."/>
            <person name="Calhoun S."/>
            <person name="Haridas S."/>
            <person name="Kuo A."/>
            <person name="Mondo S."/>
            <person name="Pangilinan J."/>
            <person name="Riley R."/>
            <person name="LaButti K."/>
            <person name="Andreopoulos B."/>
            <person name="Lipzen A."/>
            <person name="Chen C."/>
            <person name="Yan M."/>
            <person name="Daum C."/>
            <person name="Ng V."/>
            <person name="Clum A."/>
            <person name="Steindorff A."/>
            <person name="Ohm R.A."/>
            <person name="Martin F."/>
            <person name="Silar P."/>
            <person name="Natvig D.O."/>
            <person name="Lalanne C."/>
            <person name="Gautier V."/>
            <person name="Ament-Velasquez S.L."/>
            <person name="Kruys A."/>
            <person name="Hutchinson M.I."/>
            <person name="Powell A.J."/>
            <person name="Barry K."/>
            <person name="Miller A.N."/>
            <person name="Grigoriev I.V."/>
            <person name="Debuchy R."/>
            <person name="Gladieux P."/>
            <person name="Hiltunen Thoren M."/>
            <person name="Johannesson H."/>
        </authorList>
    </citation>
    <scope>NUCLEOTIDE SEQUENCE [LARGE SCALE GENOMIC DNA]</scope>
    <source>
        <strain evidence="2">CBS 340.73</strain>
    </source>
</reference>
<feature type="non-terminal residue" evidence="1">
    <location>
        <position position="113"/>
    </location>
</feature>
<accession>A0AAN6N8X5</accession>
<evidence type="ECO:0000313" key="2">
    <source>
        <dbReference type="Proteomes" id="UP001303473"/>
    </source>
</evidence>
<proteinExistence type="predicted"/>
<evidence type="ECO:0000313" key="1">
    <source>
        <dbReference type="EMBL" id="KAK3940796.1"/>
    </source>
</evidence>
<dbReference type="AlphaFoldDB" id="A0AAN6N8X5"/>
<gene>
    <name evidence="1" type="ORF">QBC46DRAFT_228942</name>
</gene>
<organism evidence="1 2">
    <name type="scientific">Diplogelasinospora grovesii</name>
    <dbReference type="NCBI Taxonomy" id="303347"/>
    <lineage>
        <taxon>Eukaryota</taxon>
        <taxon>Fungi</taxon>
        <taxon>Dikarya</taxon>
        <taxon>Ascomycota</taxon>
        <taxon>Pezizomycotina</taxon>
        <taxon>Sordariomycetes</taxon>
        <taxon>Sordariomycetidae</taxon>
        <taxon>Sordariales</taxon>
        <taxon>Diplogelasinosporaceae</taxon>
        <taxon>Diplogelasinospora</taxon>
    </lineage>
</organism>
<comment type="caution">
    <text evidence="1">The sequence shown here is derived from an EMBL/GenBank/DDBJ whole genome shotgun (WGS) entry which is preliminary data.</text>
</comment>
<dbReference type="EMBL" id="MU853791">
    <property type="protein sequence ID" value="KAK3940796.1"/>
    <property type="molecule type" value="Genomic_DNA"/>
</dbReference>
<name>A0AAN6N8X5_9PEZI</name>
<dbReference type="Proteomes" id="UP001303473">
    <property type="component" value="Unassembled WGS sequence"/>
</dbReference>
<protein>
    <submittedName>
        <fullName evidence="1">Uncharacterized protein</fullName>
    </submittedName>
</protein>